<feature type="region of interest" description="Disordered" evidence="1">
    <location>
        <begin position="44"/>
        <end position="71"/>
    </location>
</feature>
<evidence type="ECO:0000313" key="3">
    <source>
        <dbReference type="Proteomes" id="UP000290289"/>
    </source>
</evidence>
<name>A0A498JF12_MALDO</name>
<organism evidence="2 3">
    <name type="scientific">Malus domestica</name>
    <name type="common">Apple</name>
    <name type="synonym">Pyrus malus</name>
    <dbReference type="NCBI Taxonomy" id="3750"/>
    <lineage>
        <taxon>Eukaryota</taxon>
        <taxon>Viridiplantae</taxon>
        <taxon>Streptophyta</taxon>
        <taxon>Embryophyta</taxon>
        <taxon>Tracheophyta</taxon>
        <taxon>Spermatophyta</taxon>
        <taxon>Magnoliopsida</taxon>
        <taxon>eudicotyledons</taxon>
        <taxon>Gunneridae</taxon>
        <taxon>Pentapetalae</taxon>
        <taxon>rosids</taxon>
        <taxon>fabids</taxon>
        <taxon>Rosales</taxon>
        <taxon>Rosaceae</taxon>
        <taxon>Amygdaloideae</taxon>
        <taxon>Maleae</taxon>
        <taxon>Malus</taxon>
    </lineage>
</organism>
<accession>A0A498JF12</accession>
<sequence>MGYKTQVVVSTVVLPIHRKNEKGGQSTIGFHRVLWPRTATYRGYQEGGGGVKNTTGVGRNRRRKMGGCGDG</sequence>
<protein>
    <submittedName>
        <fullName evidence="2">Uncharacterized protein</fullName>
    </submittedName>
</protein>
<comment type="caution">
    <text evidence="2">The sequence shown here is derived from an EMBL/GenBank/DDBJ whole genome shotgun (WGS) entry which is preliminary data.</text>
</comment>
<proteinExistence type="predicted"/>
<keyword evidence="3" id="KW-1185">Reference proteome</keyword>
<evidence type="ECO:0000313" key="2">
    <source>
        <dbReference type="EMBL" id="RXH91981.1"/>
    </source>
</evidence>
<reference evidence="2 3" key="1">
    <citation type="submission" date="2018-10" db="EMBL/GenBank/DDBJ databases">
        <title>A high-quality apple genome assembly.</title>
        <authorList>
            <person name="Hu J."/>
        </authorList>
    </citation>
    <scope>NUCLEOTIDE SEQUENCE [LARGE SCALE GENOMIC DNA]</scope>
    <source>
        <strain evidence="3">cv. HFTH1</strain>
        <tissue evidence="2">Young leaf</tissue>
    </source>
</reference>
<gene>
    <name evidence="2" type="ORF">DVH24_021004</name>
</gene>
<dbReference type="Proteomes" id="UP000290289">
    <property type="component" value="Chromosome 8"/>
</dbReference>
<evidence type="ECO:0000256" key="1">
    <source>
        <dbReference type="SAM" id="MobiDB-lite"/>
    </source>
</evidence>
<dbReference type="EMBL" id="RDQH01000334">
    <property type="protein sequence ID" value="RXH91981.1"/>
    <property type="molecule type" value="Genomic_DNA"/>
</dbReference>
<dbReference type="AlphaFoldDB" id="A0A498JF12"/>